<gene>
    <name evidence="4" type="ORF">GCM10018980_51950</name>
</gene>
<dbReference type="GO" id="GO:0016798">
    <property type="term" value="F:hydrolase activity, acting on glycosyl bonds"/>
    <property type="evidence" value="ECO:0007669"/>
    <property type="project" value="UniProtKB-KW"/>
</dbReference>
<dbReference type="EMBL" id="BNBF01000017">
    <property type="protein sequence ID" value="GHG62201.1"/>
    <property type="molecule type" value="Genomic_DNA"/>
</dbReference>
<evidence type="ECO:0000313" key="4">
    <source>
        <dbReference type="EMBL" id="GHG62201.1"/>
    </source>
</evidence>
<dbReference type="AlphaFoldDB" id="A0A919EZ91"/>
<organism evidence="4 5">
    <name type="scientific">Streptomyces capoamus</name>
    <dbReference type="NCBI Taxonomy" id="68183"/>
    <lineage>
        <taxon>Bacteria</taxon>
        <taxon>Bacillati</taxon>
        <taxon>Actinomycetota</taxon>
        <taxon>Actinomycetes</taxon>
        <taxon>Kitasatosporales</taxon>
        <taxon>Streptomycetaceae</taxon>
        <taxon>Streptomyces</taxon>
    </lineage>
</organism>
<proteinExistence type="predicted"/>
<keyword evidence="1" id="KW-0326">Glycosidase</keyword>
<dbReference type="Proteomes" id="UP000619355">
    <property type="component" value="Unassembled WGS sequence"/>
</dbReference>
<keyword evidence="2" id="KW-0119">Carbohydrate metabolism</keyword>
<keyword evidence="5" id="KW-1185">Reference proteome</keyword>
<comment type="caution">
    <text evidence="4">The sequence shown here is derived from an EMBL/GenBank/DDBJ whole genome shotgun (WGS) entry which is preliminary data.</text>
</comment>
<sequence length="964" mass="102109">MAVQEVLKALGSWEVKLQPSTPRDVLDALDYFGHVAIVPGRLDPQQYGDNLLTAARYVGVLRTRTIGDDGRTNAPQDDLSVGGVGMAMWLGDEDNKGAVYENAVVAASATFADTINMLLPASGAYPVTVGTVYPVAGQYTGRHQYETPREAITYVCDTMSTTSVPVSWRVNGDGTLDAGPDSSLFVTNPTCVITTKAAGEDMSLRALPGSIDVTRDVEDYSTRVVLLAEGEGASIATGAADISPATPYKDIHGNPIKLTRLVSESDTATANASVRAQLALSQFTSTRNALTLSTADYDVHGSFQVGDRVWVYDPDSGLVDTTTEIQFRGLRINPIKLQVTEANWSITKGFTVAYRAGDGTWIDLTQYVEFETDGTSTVTVGDFSRQLTSTSSEPVGSRPNADTSIPGVPTLIEPFVGSAYLDSRGVTRARVVLSWNAPNNTDGSTIRDGDHYEIRYAVDTDMIYPASWASVAQIRWQDMQIWRQPFAAPTAKWQTMVAPWDSTTAQLQDLSPGIGYDVQIRAVDKAGNRGAWSGTTTFVASTDNIPPSTPAPPSVAGSRIAVQVTHQLGKSSGGTFNLESDLDHLEVHVSYEPTFTPDATTLMGKVAATAGMMQAQIPVVHTVQVEETSARYVRVVAVDRTGNKSGPSDAATATALLIDDAHISDLTVSKVTAGTINADWVVGARIKTADSGPRVELNSAGVQAYNAAGTQTVNIASADGSVAIVGQLMSGTAGRRLIINPTAGLTPEIRLYATTGSNYAFIQGFDNTGTPSATSGIQITTAPGGSGVFSTVAMDETTATFGRFTTSPSDSIYHARGGFAAADDAGIRTAWYSNAIANYGGSFWATSDQAEVGWFGPDTTKWNSVTFNQDGWVKFYGKLQAQSWAIGNVQIIPSAANTPTSVSVTGLNVVGDTFYAFAQARTSVPGTQVTGVGTASPSSSGLTIWLTRTNTTTTTIDYFLVGWI</sequence>
<dbReference type="CDD" id="cd00063">
    <property type="entry name" value="FN3"/>
    <property type="match status" value="1"/>
</dbReference>
<feature type="domain" description="Fibronectin type-III" evidence="3">
    <location>
        <begin position="425"/>
        <end position="537"/>
    </location>
</feature>
<name>A0A919EZ91_9ACTN</name>
<evidence type="ECO:0000259" key="3">
    <source>
        <dbReference type="Pfam" id="PF00041"/>
    </source>
</evidence>
<reference evidence="5" key="1">
    <citation type="journal article" date="2019" name="Int. J. Syst. Evol. Microbiol.">
        <title>The Global Catalogue of Microorganisms (GCM) 10K type strain sequencing project: providing services to taxonomists for standard genome sequencing and annotation.</title>
        <authorList>
            <consortium name="The Broad Institute Genomics Platform"/>
            <consortium name="The Broad Institute Genome Sequencing Center for Infectious Disease"/>
            <person name="Wu L."/>
            <person name="Ma J."/>
        </authorList>
    </citation>
    <scope>NUCLEOTIDE SEQUENCE [LARGE SCALE GENOMIC DNA]</scope>
    <source>
        <strain evidence="5">JCM 4253</strain>
    </source>
</reference>
<keyword evidence="1" id="KW-0378">Hydrolase</keyword>
<dbReference type="Gene3D" id="2.60.40.10">
    <property type="entry name" value="Immunoglobulins"/>
    <property type="match status" value="1"/>
</dbReference>
<accession>A0A919EZ91</accession>
<dbReference type="Pfam" id="PF00041">
    <property type="entry name" value="fn3"/>
    <property type="match status" value="1"/>
</dbReference>
<evidence type="ECO:0000256" key="1">
    <source>
        <dbReference type="ARBA" id="ARBA00023295"/>
    </source>
</evidence>
<dbReference type="RefSeq" id="WP_189984626.1">
    <property type="nucleotide sequence ID" value="NZ_BNBF01000017.1"/>
</dbReference>
<dbReference type="InterPro" id="IPR013783">
    <property type="entry name" value="Ig-like_fold"/>
</dbReference>
<dbReference type="InterPro" id="IPR003961">
    <property type="entry name" value="FN3_dom"/>
</dbReference>
<dbReference type="SUPFAM" id="SSF49265">
    <property type="entry name" value="Fibronectin type III"/>
    <property type="match status" value="1"/>
</dbReference>
<dbReference type="GO" id="GO:0000272">
    <property type="term" value="P:polysaccharide catabolic process"/>
    <property type="evidence" value="ECO:0007669"/>
    <property type="project" value="UniProtKB-KW"/>
</dbReference>
<protein>
    <recommendedName>
        <fullName evidence="3">Fibronectin type-III domain-containing protein</fullName>
    </recommendedName>
</protein>
<evidence type="ECO:0000313" key="5">
    <source>
        <dbReference type="Proteomes" id="UP000619355"/>
    </source>
</evidence>
<evidence type="ECO:0000256" key="2">
    <source>
        <dbReference type="ARBA" id="ARBA00023326"/>
    </source>
</evidence>
<dbReference type="InterPro" id="IPR036116">
    <property type="entry name" value="FN3_sf"/>
</dbReference>
<keyword evidence="2" id="KW-0624">Polysaccharide degradation</keyword>